<dbReference type="AlphaFoldDB" id="A0AAV4B772"/>
<comment type="caution">
    <text evidence="4">The sequence shown here is derived from an EMBL/GenBank/DDBJ whole genome shotgun (WGS) entry which is preliminary data.</text>
</comment>
<dbReference type="Gene3D" id="3.30.70.270">
    <property type="match status" value="2"/>
</dbReference>
<dbReference type="SUPFAM" id="SSF56672">
    <property type="entry name" value="DNA/RNA polymerases"/>
    <property type="match status" value="1"/>
</dbReference>
<dbReference type="Pfam" id="PF00078">
    <property type="entry name" value="RVT_1"/>
    <property type="match status" value="1"/>
</dbReference>
<dbReference type="CDD" id="cd09274">
    <property type="entry name" value="RNase_HI_RT_Ty3"/>
    <property type="match status" value="1"/>
</dbReference>
<dbReference type="PANTHER" id="PTHR37984">
    <property type="entry name" value="PROTEIN CBG26694"/>
    <property type="match status" value="1"/>
</dbReference>
<dbReference type="InterPro" id="IPR050951">
    <property type="entry name" value="Retrovirus_Pol_polyprotein"/>
</dbReference>
<name>A0AAV4B772_9GAST</name>
<dbReference type="PANTHER" id="PTHR37984:SF7">
    <property type="entry name" value="INTEGRASE CATALYTIC DOMAIN-CONTAINING PROTEIN"/>
    <property type="match status" value="1"/>
</dbReference>
<evidence type="ECO:0000313" key="5">
    <source>
        <dbReference type="Proteomes" id="UP000735302"/>
    </source>
</evidence>
<feature type="compositionally biased region" description="Basic and acidic residues" evidence="1">
    <location>
        <begin position="246"/>
        <end position="258"/>
    </location>
</feature>
<protein>
    <submittedName>
        <fullName evidence="4">Polyprotein</fullName>
    </submittedName>
</protein>
<organism evidence="4 5">
    <name type="scientific">Plakobranchus ocellatus</name>
    <dbReference type="NCBI Taxonomy" id="259542"/>
    <lineage>
        <taxon>Eukaryota</taxon>
        <taxon>Metazoa</taxon>
        <taxon>Spiralia</taxon>
        <taxon>Lophotrochozoa</taxon>
        <taxon>Mollusca</taxon>
        <taxon>Gastropoda</taxon>
        <taxon>Heterobranchia</taxon>
        <taxon>Euthyneura</taxon>
        <taxon>Panpulmonata</taxon>
        <taxon>Sacoglossa</taxon>
        <taxon>Placobranchoidea</taxon>
        <taxon>Plakobranchidae</taxon>
        <taxon>Plakobranchus</taxon>
    </lineage>
</organism>
<dbReference type="Gene3D" id="3.10.20.370">
    <property type="match status" value="1"/>
</dbReference>
<dbReference type="InterPro" id="IPR000477">
    <property type="entry name" value="RT_dom"/>
</dbReference>
<proteinExistence type="predicted"/>
<keyword evidence="5" id="KW-1185">Reference proteome</keyword>
<feature type="region of interest" description="Disordered" evidence="1">
    <location>
        <begin position="245"/>
        <end position="268"/>
    </location>
</feature>
<dbReference type="FunFam" id="3.30.70.270:FF:000023">
    <property type="entry name" value="Pol"/>
    <property type="match status" value="1"/>
</dbReference>
<feature type="domain" description="Reverse transcriptase/retrotransposon-derived protein RNase H-like" evidence="3">
    <location>
        <begin position="726"/>
        <end position="819"/>
    </location>
</feature>
<dbReference type="Gene3D" id="3.10.10.10">
    <property type="entry name" value="HIV Type 1 Reverse Transcriptase, subunit A, domain 1"/>
    <property type="match status" value="1"/>
</dbReference>
<accession>A0AAV4B772</accession>
<dbReference type="EMBL" id="BLXT01004584">
    <property type="protein sequence ID" value="GFO15012.1"/>
    <property type="molecule type" value="Genomic_DNA"/>
</dbReference>
<evidence type="ECO:0000259" key="2">
    <source>
        <dbReference type="Pfam" id="PF00078"/>
    </source>
</evidence>
<evidence type="ECO:0000259" key="3">
    <source>
        <dbReference type="Pfam" id="PF17919"/>
    </source>
</evidence>
<dbReference type="Pfam" id="PF17919">
    <property type="entry name" value="RT_RNaseH_2"/>
    <property type="match status" value="1"/>
</dbReference>
<dbReference type="CDD" id="cd01647">
    <property type="entry name" value="RT_LTR"/>
    <property type="match status" value="1"/>
</dbReference>
<evidence type="ECO:0000256" key="1">
    <source>
        <dbReference type="SAM" id="MobiDB-lite"/>
    </source>
</evidence>
<evidence type="ECO:0000313" key="4">
    <source>
        <dbReference type="EMBL" id="GFO15012.1"/>
    </source>
</evidence>
<dbReference type="InterPro" id="IPR043502">
    <property type="entry name" value="DNA/RNA_pol_sf"/>
</dbReference>
<dbReference type="InterPro" id="IPR043128">
    <property type="entry name" value="Rev_trsase/Diguanyl_cyclase"/>
</dbReference>
<dbReference type="Proteomes" id="UP000735302">
    <property type="component" value="Unassembled WGS sequence"/>
</dbReference>
<gene>
    <name evidence="4" type="ORF">PoB_004151700</name>
</gene>
<dbReference type="InterPro" id="IPR041577">
    <property type="entry name" value="RT_RNaseH_2"/>
</dbReference>
<reference evidence="4 5" key="1">
    <citation type="journal article" date="2021" name="Elife">
        <title>Chloroplast acquisition without the gene transfer in kleptoplastic sea slugs, Plakobranchus ocellatus.</title>
        <authorList>
            <person name="Maeda T."/>
            <person name="Takahashi S."/>
            <person name="Yoshida T."/>
            <person name="Shimamura S."/>
            <person name="Takaki Y."/>
            <person name="Nagai Y."/>
            <person name="Toyoda A."/>
            <person name="Suzuki Y."/>
            <person name="Arimoto A."/>
            <person name="Ishii H."/>
            <person name="Satoh N."/>
            <person name="Nishiyama T."/>
            <person name="Hasebe M."/>
            <person name="Maruyama T."/>
            <person name="Minagawa J."/>
            <person name="Obokata J."/>
            <person name="Shigenobu S."/>
        </authorList>
    </citation>
    <scope>NUCLEOTIDE SEQUENCE [LARGE SCALE GENOMIC DNA]</scope>
</reference>
<feature type="domain" description="Reverse transcriptase" evidence="2">
    <location>
        <begin position="506"/>
        <end position="661"/>
    </location>
</feature>
<dbReference type="FunFam" id="3.10.20.370:FF:000001">
    <property type="entry name" value="Retrovirus-related Pol polyprotein from transposon 17.6-like protein"/>
    <property type="match status" value="1"/>
</dbReference>
<sequence length="863" mass="98716">MAGNPQIPLPYLDWDNPNIQKAFHEWQDFMTSYLTIHKIENENHWNYILISSGPKGRDLLLASNISSEEKTNPENVWTIFKNHLIEKPNKWVQRIELQSYIQEESETIEEFVLRLKTKAEKCAFATIAVKEERITEQIIKGCKYQEEKKKLLGKPDLTLVQAIEIVKNYESTTRSLTDYKSASKYSERTEHGQIDFVRHREPRRQCTKCGSQHDYGKCPAFGTTCKKCNKPNHWAKVCRATSNGAEADKNRQNKEKPTPKKSTGKPTKKWLKKGKVHDFQELDSTDDEEFNINTVGSNLQDDREKIFTRIKTKVPERVKETMNIRCKLDTGANAIILTLRSFKQIYRNKVSDNKIINADFVRPSGAKLIGYSGEPMVLSSLNAGKQESPQKFFIVDTDGPNILGLQGCRALDLIKINCNIQHVKPINSVQDLQSSYPTQFDQIGNFEGTFHIKIEKDASPVVQPPRKYPVNILKELEGELKRMEELQVIRKENEPTDWVNSIAFSRKANGKLRICLEPKDLNKVIKRTHHKIPTLEEIAHKFNGAKYFSKLDAQHGYWAVHLDESSSKLTTFNSPFGRYRFLRLPFGLNVSQDIFQMKMDQILEGCPGTLGISGDVCAFGRTEEEHDNNLLRLMEVSRAKGLVFNSAKCSIKKPQIGFYGLIWDERGVHPDPAKCDNIKEKPAPTTVKELQQFLGMIQYMSPFIPKLSSHTDPLRKLLHKDVAWQWTATHQKAFETIKSLIQKEMTLSFYDPNKATVLEVDNSLTGIGAALMQEGKPIAFASKSMTDTESRYANIERELLAVVFALERFHTYIYGKAVFVQSDHKPLENIQHKISAKPLLGYKECSCVFNPTIAPSSTRQERR</sequence>